<dbReference type="Proteomes" id="UP000746751">
    <property type="component" value="Unassembled WGS sequence"/>
</dbReference>
<accession>A0A921LSA7</accession>
<evidence type="ECO:0000313" key="3">
    <source>
        <dbReference type="Proteomes" id="UP000746751"/>
    </source>
</evidence>
<name>A0A921LSA7_9ACTN</name>
<feature type="region of interest" description="Disordered" evidence="1">
    <location>
        <begin position="118"/>
        <end position="153"/>
    </location>
</feature>
<evidence type="ECO:0000313" key="2">
    <source>
        <dbReference type="EMBL" id="HJG31917.1"/>
    </source>
</evidence>
<gene>
    <name evidence="2" type="ORF">K8U80_11080</name>
</gene>
<sequence>MKRSERKGETHSLADFIPLERRRILDGASETKLAQMRAAEATHDVYHAWNQVCAGTREGEHVTGLHYVPESNELIVYADGSTWVGELTMMREIIRARMYRLGVDIAGIKVKLSREGYARPKAGGPRTHAQSPSPAPHRSVARHPLTAEEDARLDDRVSGIADERLRDALKRAIKASFECEDSR</sequence>
<comment type="caution">
    <text evidence="2">The sequence shown here is derived from an EMBL/GenBank/DDBJ whole genome shotgun (WGS) entry which is preliminary data.</text>
</comment>
<evidence type="ECO:0000256" key="1">
    <source>
        <dbReference type="SAM" id="MobiDB-lite"/>
    </source>
</evidence>
<dbReference type="EMBL" id="DYVF01000069">
    <property type="protein sequence ID" value="HJG31917.1"/>
    <property type="molecule type" value="Genomic_DNA"/>
</dbReference>
<reference evidence="2" key="2">
    <citation type="submission" date="2021-09" db="EMBL/GenBank/DDBJ databases">
        <authorList>
            <person name="Gilroy R."/>
        </authorList>
    </citation>
    <scope>NUCLEOTIDE SEQUENCE</scope>
    <source>
        <strain evidence="2">ChiGjej2B2-7701</strain>
    </source>
</reference>
<protein>
    <submittedName>
        <fullName evidence="2">DUF721 domain-containing protein</fullName>
    </submittedName>
</protein>
<reference evidence="2" key="1">
    <citation type="journal article" date="2021" name="PeerJ">
        <title>Extensive microbial diversity within the chicken gut microbiome revealed by metagenomics and culture.</title>
        <authorList>
            <person name="Gilroy R."/>
            <person name="Ravi A."/>
            <person name="Getino M."/>
            <person name="Pursley I."/>
            <person name="Horton D.L."/>
            <person name="Alikhan N.F."/>
            <person name="Baker D."/>
            <person name="Gharbi K."/>
            <person name="Hall N."/>
            <person name="Watson M."/>
            <person name="Adriaenssens E.M."/>
            <person name="Foster-Nyarko E."/>
            <person name="Jarju S."/>
            <person name="Secka A."/>
            <person name="Antonio M."/>
            <person name="Oren A."/>
            <person name="Chaudhuri R.R."/>
            <person name="La Ragione R."/>
            <person name="Hildebrand F."/>
            <person name="Pallen M.J."/>
        </authorList>
    </citation>
    <scope>NUCLEOTIDE SEQUENCE</scope>
    <source>
        <strain evidence="2">ChiGjej2B2-7701</strain>
    </source>
</reference>
<dbReference type="AlphaFoldDB" id="A0A921LSA7"/>
<organism evidence="2 3">
    <name type="scientific">Collinsella ihumii</name>
    <dbReference type="NCBI Taxonomy" id="1720204"/>
    <lineage>
        <taxon>Bacteria</taxon>
        <taxon>Bacillati</taxon>
        <taxon>Actinomycetota</taxon>
        <taxon>Coriobacteriia</taxon>
        <taxon>Coriobacteriales</taxon>
        <taxon>Coriobacteriaceae</taxon>
        <taxon>Collinsella</taxon>
    </lineage>
</organism>
<proteinExistence type="predicted"/>